<dbReference type="PANTHER" id="PTHR34990">
    <property type="entry name" value="UDP-2,3-DIACYLGLUCOSAMINE HYDROLASE-RELATED"/>
    <property type="match status" value="1"/>
</dbReference>
<evidence type="ECO:0000256" key="2">
    <source>
        <dbReference type="ARBA" id="ARBA00022519"/>
    </source>
</evidence>
<keyword evidence="9" id="KW-1185">Reference proteome</keyword>
<dbReference type="EMBL" id="LT608328">
    <property type="protein sequence ID" value="SCM55499.1"/>
    <property type="molecule type" value="Genomic_DNA"/>
</dbReference>
<keyword evidence="5" id="KW-0472">Membrane</keyword>
<dbReference type="AlphaFoldDB" id="A0A1G4G3Z8"/>
<dbReference type="GO" id="GO:0008758">
    <property type="term" value="F:UDP-2,3-diacylglucosamine hydrolase activity"/>
    <property type="evidence" value="ECO:0007669"/>
    <property type="project" value="TreeGrafter"/>
</dbReference>
<dbReference type="GO" id="GO:0046872">
    <property type="term" value="F:metal ion binding"/>
    <property type="evidence" value="ECO:0007669"/>
    <property type="project" value="UniProtKB-KW"/>
</dbReference>
<dbReference type="CDD" id="cd07398">
    <property type="entry name" value="MPP_YbbF-LpxH"/>
    <property type="match status" value="1"/>
</dbReference>
<sequence>MMGSKVYFVSDVHLGSKMHTDSVNTERKLCRWLDFARKDAQAIYLLGDIFDYWFEYKTVVPRGFTRLLGKLSEISDSGIPIYFFIGNHDIWLTDYLQNECGLIVHRKPLLTEISGKKFFIAHGDGLADKSIAFRLLRKLFHSKFLRSCFATIHPRWTVSLAHAWSNKSREAGGVQDFLGEDKEYLIQFAKQEIVRTPDIDYFVFGHRHLVLDFQLNEKTHVINIGDWIQHFSYGLFDGKEMRLEKYQQD</sequence>
<gene>
    <name evidence="8" type="primary">lpxH</name>
    <name evidence="8" type="ORF">ING2E5A_0421</name>
</gene>
<evidence type="ECO:0000259" key="7">
    <source>
        <dbReference type="Pfam" id="PF00149"/>
    </source>
</evidence>
<evidence type="ECO:0000256" key="5">
    <source>
        <dbReference type="ARBA" id="ARBA00023136"/>
    </source>
</evidence>
<dbReference type="Gene3D" id="3.60.21.10">
    <property type="match status" value="1"/>
</dbReference>
<evidence type="ECO:0000256" key="4">
    <source>
        <dbReference type="ARBA" id="ARBA00022801"/>
    </source>
</evidence>
<protein>
    <submittedName>
        <fullName evidence="8">UDP-2,3-diacylglucosamine hydrolase</fullName>
        <ecNumber evidence="8">3.6.1.54</ecNumber>
    </submittedName>
</protein>
<dbReference type="InterPro" id="IPR043461">
    <property type="entry name" value="LpxH-like"/>
</dbReference>
<dbReference type="PANTHER" id="PTHR34990:SF1">
    <property type="entry name" value="UDP-2,3-DIACYLGLUCOSAMINE HYDROLASE"/>
    <property type="match status" value="1"/>
</dbReference>
<keyword evidence="6" id="KW-0464">Manganese</keyword>
<accession>A0A1G4G3Z8</accession>
<dbReference type="Pfam" id="PF00149">
    <property type="entry name" value="Metallophos"/>
    <property type="match status" value="1"/>
</dbReference>
<dbReference type="Proteomes" id="UP000178485">
    <property type="component" value="Chromosome i"/>
</dbReference>
<dbReference type="InterPro" id="IPR029052">
    <property type="entry name" value="Metallo-depent_PP-like"/>
</dbReference>
<evidence type="ECO:0000256" key="3">
    <source>
        <dbReference type="ARBA" id="ARBA00022723"/>
    </source>
</evidence>
<reference evidence="8 9" key="1">
    <citation type="submission" date="2016-08" db="EMBL/GenBank/DDBJ databases">
        <authorList>
            <person name="Seilhamer J.J."/>
        </authorList>
    </citation>
    <scope>NUCLEOTIDE SEQUENCE [LARGE SCALE GENOMIC DNA]</scope>
    <source>
        <strain evidence="8">ING2-E5A</strain>
    </source>
</reference>
<organism evidence="8 9">
    <name type="scientific">Petrimonas mucosa</name>
    <dbReference type="NCBI Taxonomy" id="1642646"/>
    <lineage>
        <taxon>Bacteria</taxon>
        <taxon>Pseudomonadati</taxon>
        <taxon>Bacteroidota</taxon>
        <taxon>Bacteroidia</taxon>
        <taxon>Bacteroidales</taxon>
        <taxon>Dysgonomonadaceae</taxon>
        <taxon>Petrimonas</taxon>
    </lineage>
</organism>
<evidence type="ECO:0000256" key="1">
    <source>
        <dbReference type="ARBA" id="ARBA00022475"/>
    </source>
</evidence>
<dbReference type="STRING" id="1642646.ING2E5A_0421"/>
<evidence type="ECO:0000256" key="6">
    <source>
        <dbReference type="ARBA" id="ARBA00023211"/>
    </source>
</evidence>
<dbReference type="InterPro" id="IPR004843">
    <property type="entry name" value="Calcineurin-like_PHP"/>
</dbReference>
<dbReference type="SUPFAM" id="SSF56300">
    <property type="entry name" value="Metallo-dependent phosphatases"/>
    <property type="match status" value="1"/>
</dbReference>
<keyword evidence="2" id="KW-0997">Cell inner membrane</keyword>
<dbReference type="GO" id="GO:0009245">
    <property type="term" value="P:lipid A biosynthetic process"/>
    <property type="evidence" value="ECO:0007669"/>
    <property type="project" value="TreeGrafter"/>
</dbReference>
<keyword evidence="4 8" id="KW-0378">Hydrolase</keyword>
<dbReference type="KEGG" id="pmuc:ING2E5A_0421"/>
<dbReference type="EC" id="3.6.1.54" evidence="8"/>
<evidence type="ECO:0000313" key="9">
    <source>
        <dbReference type="Proteomes" id="UP000178485"/>
    </source>
</evidence>
<keyword evidence="1" id="KW-1003">Cell membrane</keyword>
<name>A0A1G4G3Z8_9BACT</name>
<feature type="domain" description="Calcineurin-like phosphoesterase" evidence="7">
    <location>
        <begin position="5"/>
        <end position="208"/>
    </location>
</feature>
<dbReference type="GO" id="GO:0016020">
    <property type="term" value="C:membrane"/>
    <property type="evidence" value="ECO:0007669"/>
    <property type="project" value="GOC"/>
</dbReference>
<keyword evidence="3" id="KW-0479">Metal-binding</keyword>
<evidence type="ECO:0000313" key="8">
    <source>
        <dbReference type="EMBL" id="SCM55499.1"/>
    </source>
</evidence>
<proteinExistence type="predicted"/>